<evidence type="ECO:0000256" key="4">
    <source>
        <dbReference type="ARBA" id="ARBA00022737"/>
    </source>
</evidence>
<evidence type="ECO:0000256" key="6">
    <source>
        <dbReference type="ARBA" id="ARBA00023315"/>
    </source>
</evidence>
<dbReference type="STRING" id="1121400.SAMN02746065_10313"/>
<dbReference type="PANTHER" id="PTHR43378:SF2">
    <property type="entry name" value="UDP-3-O-ACYLGLUCOSAMINE N-ACYLTRANSFERASE 1, MITOCHONDRIAL-RELATED"/>
    <property type="match status" value="1"/>
</dbReference>
<evidence type="ECO:0000313" key="9">
    <source>
        <dbReference type="EMBL" id="SMC49285.1"/>
    </source>
</evidence>
<comment type="pathway">
    <text evidence="7">Bacterial outer membrane biogenesis; LPS lipid A biosynthesis.</text>
</comment>
<dbReference type="Gene3D" id="3.40.1390.10">
    <property type="entry name" value="MurE/MurF, N-terminal domain"/>
    <property type="match status" value="1"/>
</dbReference>
<feature type="domain" description="UDP-3-O-[3-hydroxymyristoyl] glucosamine N-acyltransferase non-repeat region" evidence="8">
    <location>
        <begin position="24"/>
        <end position="92"/>
    </location>
</feature>
<dbReference type="Pfam" id="PF00132">
    <property type="entry name" value="Hexapep"/>
    <property type="match status" value="1"/>
</dbReference>
<comment type="function">
    <text evidence="7">Catalyzes the N-acylation of UDP-3-O-acylglucosamine using 3-hydroxyacyl-ACP as the acyl donor. Is involved in the biosynthesis of lipid A, a phosphorylated glycolipid that anchors the lipopolysaccharide to the outer membrane of the cell.</text>
</comment>
<reference evidence="9 10" key="1">
    <citation type="submission" date="2017-04" db="EMBL/GenBank/DDBJ databases">
        <authorList>
            <person name="Afonso C.L."/>
            <person name="Miller P.J."/>
            <person name="Scott M.A."/>
            <person name="Spackman E."/>
            <person name="Goraichik I."/>
            <person name="Dimitrov K.M."/>
            <person name="Suarez D.L."/>
            <person name="Swayne D.E."/>
        </authorList>
    </citation>
    <scope>NUCLEOTIDE SEQUENCE [LARGE SCALE GENOMIC DNA]</scope>
    <source>
        <strain evidence="9 10">DSM 3385</strain>
    </source>
</reference>
<gene>
    <name evidence="7" type="primary">lpxD</name>
    <name evidence="9" type="ORF">SAMN02746065_10313</name>
</gene>
<dbReference type="EC" id="2.3.1.191" evidence="7"/>
<protein>
    <recommendedName>
        <fullName evidence="7">UDP-3-O-acylglucosamine N-acyltransferase</fullName>
        <ecNumber evidence="7">2.3.1.191</ecNumber>
    </recommendedName>
</protein>
<dbReference type="AlphaFoldDB" id="A0A1W1ZL58"/>
<organism evidence="9 10">
    <name type="scientific">Desulfocicer vacuolatum DSM 3385</name>
    <dbReference type="NCBI Taxonomy" id="1121400"/>
    <lineage>
        <taxon>Bacteria</taxon>
        <taxon>Pseudomonadati</taxon>
        <taxon>Thermodesulfobacteriota</taxon>
        <taxon>Desulfobacteria</taxon>
        <taxon>Desulfobacterales</taxon>
        <taxon>Desulfobacteraceae</taxon>
        <taxon>Desulfocicer</taxon>
    </lineage>
</organism>
<dbReference type="PANTHER" id="PTHR43378">
    <property type="entry name" value="UDP-3-O-ACYLGLUCOSAMINE N-ACYLTRANSFERASE"/>
    <property type="match status" value="1"/>
</dbReference>
<evidence type="ECO:0000256" key="3">
    <source>
        <dbReference type="ARBA" id="ARBA00022679"/>
    </source>
</evidence>
<feature type="active site" description="Proton acceptor" evidence="7">
    <location>
        <position position="243"/>
    </location>
</feature>
<dbReference type="InterPro" id="IPR007691">
    <property type="entry name" value="LpxD"/>
</dbReference>
<dbReference type="InterPro" id="IPR018357">
    <property type="entry name" value="Hexapep_transf_CS"/>
</dbReference>
<dbReference type="Gene3D" id="2.160.10.10">
    <property type="entry name" value="Hexapeptide repeat proteins"/>
    <property type="match status" value="1"/>
</dbReference>
<keyword evidence="5 7" id="KW-0443">Lipid metabolism</keyword>
<dbReference type="EMBL" id="FWXY01000003">
    <property type="protein sequence ID" value="SMC49285.1"/>
    <property type="molecule type" value="Genomic_DNA"/>
</dbReference>
<comment type="subunit">
    <text evidence="7">Homotrimer.</text>
</comment>
<evidence type="ECO:0000259" key="8">
    <source>
        <dbReference type="Pfam" id="PF04613"/>
    </source>
</evidence>
<comment type="similarity">
    <text evidence="7">Belongs to the transferase hexapeptide repeat family. LpxD subfamily.</text>
</comment>
<dbReference type="SUPFAM" id="SSF51161">
    <property type="entry name" value="Trimeric LpxA-like enzymes"/>
    <property type="match status" value="1"/>
</dbReference>
<dbReference type="InterPro" id="IPR020573">
    <property type="entry name" value="UDP_GlcNAc_AcTrfase_non-rep"/>
</dbReference>
<proteinExistence type="inferred from homology"/>
<dbReference type="InterPro" id="IPR001451">
    <property type="entry name" value="Hexapep"/>
</dbReference>
<dbReference type="UniPathway" id="UPA00973"/>
<dbReference type="GO" id="GO:0009245">
    <property type="term" value="P:lipid A biosynthetic process"/>
    <property type="evidence" value="ECO:0007669"/>
    <property type="project" value="UniProtKB-UniRule"/>
</dbReference>
<keyword evidence="2 7" id="KW-0441">Lipid A biosynthesis</keyword>
<accession>A0A1W1ZL58</accession>
<dbReference type="InterPro" id="IPR011004">
    <property type="entry name" value="Trimer_LpxA-like_sf"/>
</dbReference>
<sequence>MMAISVQNIADRFNAVVVGDPTRLIHAVAPFDQAGPRDLAFAVDASWIKQLKTAGAGAVMVPETLDISFLESMEATFIVCEHPKQFFFKMLSWFYPEKRPLSGCSSLAVTGQNFNCGKDPVISSHVFIGDDVTLGHRVWIMPGVFIGDGVCIGDDTVIKPNVTIMERSCIGKNVLIHSGTVIGSDGFGFTTDGQGHEKIVHAGFVQIDDNVEIGACNTIDRGTMGRTWVGQGVKTDNQVHIAHNVTIGPHTLLVAQTGIAGSSTLGRNVIIAGKAGVSGHLNVGDGAIVGPGAGVTRDVPPGEIVSGMPEMPHKNWLKVGRILPRLPEMRKLLLSLERKIKAIEKRIETE</sequence>
<dbReference type="HAMAP" id="MF_00523">
    <property type="entry name" value="LpxD"/>
    <property type="match status" value="1"/>
</dbReference>
<keyword evidence="3 7" id="KW-0808">Transferase</keyword>
<dbReference type="RefSeq" id="WP_232367025.1">
    <property type="nucleotide sequence ID" value="NZ_FWXY01000003.1"/>
</dbReference>
<keyword evidence="6 7" id="KW-0012">Acyltransferase</keyword>
<evidence type="ECO:0000256" key="5">
    <source>
        <dbReference type="ARBA" id="ARBA00023098"/>
    </source>
</evidence>
<dbReference type="Proteomes" id="UP000192418">
    <property type="component" value="Unassembled WGS sequence"/>
</dbReference>
<evidence type="ECO:0000256" key="2">
    <source>
        <dbReference type="ARBA" id="ARBA00022556"/>
    </source>
</evidence>
<evidence type="ECO:0000313" key="10">
    <source>
        <dbReference type="Proteomes" id="UP000192418"/>
    </source>
</evidence>
<dbReference type="GO" id="GO:0103118">
    <property type="term" value="F:UDP-3-O-[(3R)-3-hydroxyacyl]-glucosamine N-acyltransferase activity"/>
    <property type="evidence" value="ECO:0007669"/>
    <property type="project" value="UniProtKB-EC"/>
</dbReference>
<dbReference type="NCBIfam" id="TIGR01853">
    <property type="entry name" value="lipid_A_lpxD"/>
    <property type="match status" value="1"/>
</dbReference>
<evidence type="ECO:0000256" key="7">
    <source>
        <dbReference type="HAMAP-Rule" id="MF_00523"/>
    </source>
</evidence>
<dbReference type="CDD" id="cd03352">
    <property type="entry name" value="LbH_LpxD"/>
    <property type="match status" value="1"/>
</dbReference>
<keyword evidence="4 7" id="KW-0677">Repeat</keyword>
<name>A0A1W1ZL58_9BACT</name>
<keyword evidence="10" id="KW-1185">Reference proteome</keyword>
<evidence type="ECO:0000256" key="1">
    <source>
        <dbReference type="ARBA" id="ARBA00022516"/>
    </source>
</evidence>
<dbReference type="GO" id="GO:0016020">
    <property type="term" value="C:membrane"/>
    <property type="evidence" value="ECO:0007669"/>
    <property type="project" value="GOC"/>
</dbReference>
<dbReference type="Pfam" id="PF04613">
    <property type="entry name" value="LpxD"/>
    <property type="match status" value="1"/>
</dbReference>
<keyword evidence="1 7" id="KW-0444">Lipid biosynthesis</keyword>
<comment type="catalytic activity">
    <reaction evidence="7">
        <text>a UDP-3-O-[(3R)-3-hydroxyacyl]-alpha-D-glucosamine + a (3R)-hydroxyacyl-[ACP] = a UDP-2-N,3-O-bis[(3R)-3-hydroxyacyl]-alpha-D-glucosamine + holo-[ACP] + H(+)</text>
        <dbReference type="Rhea" id="RHEA:53836"/>
        <dbReference type="Rhea" id="RHEA-COMP:9685"/>
        <dbReference type="Rhea" id="RHEA-COMP:9945"/>
        <dbReference type="ChEBI" id="CHEBI:15378"/>
        <dbReference type="ChEBI" id="CHEBI:64479"/>
        <dbReference type="ChEBI" id="CHEBI:78827"/>
        <dbReference type="ChEBI" id="CHEBI:137740"/>
        <dbReference type="ChEBI" id="CHEBI:137748"/>
        <dbReference type="EC" id="2.3.1.191"/>
    </reaction>
</comment>
<dbReference type="GO" id="GO:0016410">
    <property type="term" value="F:N-acyltransferase activity"/>
    <property type="evidence" value="ECO:0007669"/>
    <property type="project" value="InterPro"/>
</dbReference>
<dbReference type="NCBIfam" id="NF002060">
    <property type="entry name" value="PRK00892.1"/>
    <property type="match status" value="1"/>
</dbReference>
<dbReference type="PROSITE" id="PS00101">
    <property type="entry name" value="HEXAPEP_TRANSFERASES"/>
    <property type="match status" value="2"/>
</dbReference>